<name>A0A6C0DNW0_9ZZZZ</name>
<organism evidence="1">
    <name type="scientific">viral metagenome</name>
    <dbReference type="NCBI Taxonomy" id="1070528"/>
    <lineage>
        <taxon>unclassified sequences</taxon>
        <taxon>metagenomes</taxon>
        <taxon>organismal metagenomes</taxon>
    </lineage>
</organism>
<reference evidence="1" key="1">
    <citation type="journal article" date="2020" name="Nature">
        <title>Giant virus diversity and host interactions through global metagenomics.</title>
        <authorList>
            <person name="Schulz F."/>
            <person name="Roux S."/>
            <person name="Paez-Espino D."/>
            <person name="Jungbluth S."/>
            <person name="Walsh D.A."/>
            <person name="Denef V.J."/>
            <person name="McMahon K.D."/>
            <person name="Konstantinidis K.T."/>
            <person name="Eloe-Fadrosh E.A."/>
            <person name="Kyrpides N.C."/>
            <person name="Woyke T."/>
        </authorList>
    </citation>
    <scope>NUCLEOTIDE SEQUENCE</scope>
    <source>
        <strain evidence="1">GVMAG-M-3300023174-3</strain>
    </source>
</reference>
<evidence type="ECO:0000313" key="1">
    <source>
        <dbReference type="EMBL" id="QHT18004.1"/>
    </source>
</evidence>
<dbReference type="EMBL" id="MN739647">
    <property type="protein sequence ID" value="QHT18004.1"/>
    <property type="molecule type" value="Genomic_DNA"/>
</dbReference>
<proteinExistence type="predicted"/>
<accession>A0A6C0DNW0</accession>
<dbReference type="AlphaFoldDB" id="A0A6C0DNW0"/>
<sequence length="57" mass="6269">MLNALRGTDVARHGCGEAQMWRSTDVAKHGCGEAQMWRSTDVAKQALLDGRGIFFAF</sequence>
<protein>
    <submittedName>
        <fullName evidence="1">Uncharacterized protein</fullName>
    </submittedName>
</protein>